<keyword evidence="3" id="KW-1185">Reference proteome</keyword>
<dbReference type="PANTHER" id="PTHR33096">
    <property type="entry name" value="CXC2 DOMAIN-CONTAINING PROTEIN"/>
    <property type="match status" value="1"/>
</dbReference>
<gene>
    <name evidence="2" type="ORF">GLOIN_2v1886648</name>
</gene>
<protein>
    <recommendedName>
        <fullName evidence="1">CxC2-like cysteine cluster KDZ transposase-associated domain-containing protein</fullName>
    </recommendedName>
</protein>
<proteinExistence type="predicted"/>
<accession>A0A2P4NLJ8</accession>
<reference evidence="2 3" key="1">
    <citation type="journal article" date="2013" name="Proc. Natl. Acad. Sci. U.S.A.">
        <title>Genome of an arbuscular mycorrhizal fungus provides insight into the oldest plant symbiosis.</title>
        <authorList>
            <person name="Tisserant E."/>
            <person name="Malbreil M."/>
            <person name="Kuo A."/>
            <person name="Kohler A."/>
            <person name="Symeonidi A."/>
            <person name="Balestrini R."/>
            <person name="Charron P."/>
            <person name="Duensing N."/>
            <person name="Frei Dit Frey N."/>
            <person name="Gianinazzi-Pearson V."/>
            <person name="Gilbert L.B."/>
            <person name="Handa Y."/>
            <person name="Herr J.R."/>
            <person name="Hijri M."/>
            <person name="Koul R."/>
            <person name="Kawaguchi M."/>
            <person name="Krajinski F."/>
            <person name="Lammers P.J."/>
            <person name="Masclaux F.G."/>
            <person name="Murat C."/>
            <person name="Morin E."/>
            <person name="Ndikumana S."/>
            <person name="Pagni M."/>
            <person name="Petitpierre D."/>
            <person name="Requena N."/>
            <person name="Rosikiewicz P."/>
            <person name="Riley R."/>
            <person name="Saito K."/>
            <person name="San Clemente H."/>
            <person name="Shapiro H."/>
            <person name="van Tuinen D."/>
            <person name="Becard G."/>
            <person name="Bonfante P."/>
            <person name="Paszkowski U."/>
            <person name="Shachar-Hill Y.Y."/>
            <person name="Tuskan G.A."/>
            <person name="Young P.W."/>
            <person name="Sanders I.R."/>
            <person name="Henrissat B."/>
            <person name="Rensing S.A."/>
            <person name="Grigoriev I.V."/>
            <person name="Corradi N."/>
            <person name="Roux C."/>
            <person name="Martin F."/>
        </authorList>
    </citation>
    <scope>NUCLEOTIDE SEQUENCE [LARGE SCALE GENOMIC DNA]</scope>
    <source>
        <strain evidence="2 3">DAOM 197198</strain>
    </source>
</reference>
<dbReference type="PANTHER" id="PTHR33096:SF1">
    <property type="entry name" value="CXC1-LIKE CYSTEINE CLUSTER ASSOCIATED WITH KDZ TRANSPOSASES DOMAIN-CONTAINING PROTEIN"/>
    <property type="match status" value="1"/>
</dbReference>
<evidence type="ECO:0000313" key="2">
    <source>
        <dbReference type="EMBL" id="POG53981.1"/>
    </source>
</evidence>
<dbReference type="CDD" id="cd19757">
    <property type="entry name" value="Bbox1"/>
    <property type="match status" value="1"/>
</dbReference>
<reference evidence="2 3" key="2">
    <citation type="journal article" date="2018" name="New Phytol.">
        <title>High intraspecific genome diversity in the model arbuscular mycorrhizal symbiont Rhizophagus irregularis.</title>
        <authorList>
            <person name="Chen E.C.H."/>
            <person name="Morin E."/>
            <person name="Beaudet D."/>
            <person name="Noel J."/>
            <person name="Yildirir G."/>
            <person name="Ndikumana S."/>
            <person name="Charron P."/>
            <person name="St-Onge C."/>
            <person name="Giorgi J."/>
            <person name="Kruger M."/>
            <person name="Marton T."/>
            <person name="Ropars J."/>
            <person name="Grigoriev I.V."/>
            <person name="Hainaut M."/>
            <person name="Henrissat B."/>
            <person name="Roux C."/>
            <person name="Martin F."/>
            <person name="Corradi N."/>
        </authorList>
    </citation>
    <scope>NUCLEOTIDE SEQUENCE [LARGE SCALE GENOMIC DNA]</scope>
    <source>
        <strain evidence="2 3">DAOM 197198</strain>
    </source>
</reference>
<organism evidence="2 3">
    <name type="scientific">Rhizophagus irregularis (strain DAOM 181602 / DAOM 197198 / MUCL 43194)</name>
    <name type="common">Arbuscular mycorrhizal fungus</name>
    <name type="synonym">Glomus intraradices</name>
    <dbReference type="NCBI Taxonomy" id="747089"/>
    <lineage>
        <taxon>Eukaryota</taxon>
        <taxon>Fungi</taxon>
        <taxon>Fungi incertae sedis</taxon>
        <taxon>Mucoromycota</taxon>
        <taxon>Glomeromycotina</taxon>
        <taxon>Glomeromycetes</taxon>
        <taxon>Glomerales</taxon>
        <taxon>Glomeraceae</taxon>
        <taxon>Rhizophagus</taxon>
    </lineage>
</organism>
<dbReference type="AlphaFoldDB" id="A0A2P4NLJ8"/>
<dbReference type="InterPro" id="IPR041457">
    <property type="entry name" value="CxC2_KDZ-assoc"/>
</dbReference>
<feature type="domain" description="CxC2-like cysteine cluster KDZ transposase-associated" evidence="1">
    <location>
        <begin position="182"/>
        <end position="255"/>
    </location>
</feature>
<evidence type="ECO:0000313" key="3">
    <source>
        <dbReference type="Proteomes" id="UP000018888"/>
    </source>
</evidence>
<dbReference type="Pfam" id="PF18758">
    <property type="entry name" value="KDZ"/>
    <property type="match status" value="1"/>
</dbReference>
<dbReference type="Proteomes" id="UP000018888">
    <property type="component" value="Unassembled WGS sequence"/>
</dbReference>
<evidence type="ECO:0000259" key="1">
    <source>
        <dbReference type="Pfam" id="PF18803"/>
    </source>
</evidence>
<dbReference type="EMBL" id="AUPC02000822">
    <property type="protein sequence ID" value="POG53981.1"/>
    <property type="molecule type" value="Genomic_DNA"/>
</dbReference>
<dbReference type="Pfam" id="PF18803">
    <property type="entry name" value="CxC2"/>
    <property type="match status" value="1"/>
</dbReference>
<sequence>MNKGNLNKKGKISYRPYLVSSNKKNAKKVVINRYAKGSNKYRAKNLSENIYKSTEIVDEDRNNDEWIDIDIIKEDENYSSAKNTYKNAQKNLSENWRKISPKLFDIMIENNAINKDSKCFKCNSPAICYCLDCGLNTYLCLECNTLYHKDINLFHRKVFISIIFDKEEIKLPQLCTGFCEHEIKEISIINLKGIFKAKFPTCEGLVETLIRHKLFPSTPINPQVAFSFELFDIYQELLLEAHVSYLSFCRVLESLFSDQDITRNIYYLFKSAFHQYLGLKTMIENTINKLFSSKSQFNCPACPQPEEKNSKIIIALDANFQLKRMKSAGSNIGERIIEESFILNQNKYDEWVQNSINLSSLNTLNINNNNAQINVCDSHFKAANQTKANLKSNYLDDTGIFGSTCRHGIPLKFINLKGIGERFSLAEYILSDLHNMFYEDSSTFIVLYDIACNLHSHVEKSESRLFPFKSRFNWCVSIFHAYAHSMKCQLNYHPRACNSIGLTDGESLERLWSYLGRFSSTTRYMRPHHRLDILEKGIQHISRKMISNLACNLVKRFKNAYKIMNVSVKILKEMEQMHGIDESKILYYIQCQYESNFVFRQHLIGKELYFLNLMELHLYEIEISKANSERQLESLKRSRSLYIKKVEKCESDLDIPESKRWNPFNPIYSKYFHDYCERNLDLISDKLRKFRNEYIFKNSQLYNQDHIGHKLTLKIKSSIKDISKQIEINISYYEYFRLLAQENSFCKDYPKAIFNEIVNHTSDFWQILDISINDKMDNIPRIVIFNSIKNFNNLQRSKEEISLIVQELKRLYDFWMNYKIKIENKLQQLQQFNEKTTKNYGMICILMKYYKNVSKNLENCQIALNKIENYKVNNTVQVVDVPIYDLINEIEEDNLLKGDLAENLTELEICDNEECIEYEGEIVDKSKDCEEEIITEGESMDYKIV</sequence>
<comment type="caution">
    <text evidence="2">The sequence shown here is derived from an EMBL/GenBank/DDBJ whole genome shotgun (WGS) entry which is preliminary data.</text>
</comment>
<name>A0A2P4NLJ8_RHIID</name>
<dbReference type="VEuPathDB" id="FungiDB:RhiirFUN_026700"/>
<dbReference type="InterPro" id="IPR040521">
    <property type="entry name" value="KDZ"/>
</dbReference>